<protein>
    <submittedName>
        <fullName evidence="2">SAM-dependent methyltransferase</fullName>
    </submittedName>
</protein>
<keyword evidence="2" id="KW-0489">Methyltransferase</keyword>
<accession>A0ABP5WN98</accession>
<comment type="caution">
    <text evidence="2">The sequence shown here is derived from an EMBL/GenBank/DDBJ whole genome shotgun (WGS) entry which is preliminary data.</text>
</comment>
<keyword evidence="2" id="KW-0808">Transferase</keyword>
<sequence>MTDEPLAADGGRTGIDRSVPNSARIWNYWLGGQDYYEVDRVAGDAYREMFPGIELLARASRGFLVRSVRYLAEEAGIRQFLDIGTGLPTADNTHQVAQRAAPESRVVYVDNDPLVLAHARALLTSTPEGATDYVDADLRNPDTILAEAARTLDLDRPVGVILSGTLGHIPDYGEARSIVRRLMDALPSGSHLSLNDGADTQPAANEAQERYNASGAVPYVLRPVEWIAGFFDGLELVEPGLVPCPRWRPDREPSGDPAEEVNFGAVGRKP</sequence>
<keyword evidence="3" id="KW-1185">Reference proteome</keyword>
<dbReference type="Gene3D" id="3.40.50.150">
    <property type="entry name" value="Vaccinia Virus protein VP39"/>
    <property type="match status" value="1"/>
</dbReference>
<organism evidence="2 3">
    <name type="scientific">Streptomyces macrosporus</name>
    <dbReference type="NCBI Taxonomy" id="44032"/>
    <lineage>
        <taxon>Bacteria</taxon>
        <taxon>Bacillati</taxon>
        <taxon>Actinomycetota</taxon>
        <taxon>Actinomycetes</taxon>
        <taxon>Kitasatosporales</taxon>
        <taxon>Streptomycetaceae</taxon>
        <taxon>Streptomyces</taxon>
    </lineage>
</organism>
<reference evidence="3" key="1">
    <citation type="journal article" date="2019" name="Int. J. Syst. Evol. Microbiol.">
        <title>The Global Catalogue of Microorganisms (GCM) 10K type strain sequencing project: providing services to taxonomists for standard genome sequencing and annotation.</title>
        <authorList>
            <consortium name="The Broad Institute Genomics Platform"/>
            <consortium name="The Broad Institute Genome Sequencing Center for Infectious Disease"/>
            <person name="Wu L."/>
            <person name="Ma J."/>
        </authorList>
    </citation>
    <scope>NUCLEOTIDE SEQUENCE [LARGE SCALE GENOMIC DNA]</scope>
    <source>
        <strain evidence="3">JCM 6305</strain>
    </source>
</reference>
<name>A0ABP5WN98_9ACTN</name>
<dbReference type="Pfam" id="PF04672">
    <property type="entry name" value="Methyltransf_19"/>
    <property type="match status" value="1"/>
</dbReference>
<feature type="region of interest" description="Disordered" evidence="1">
    <location>
        <begin position="246"/>
        <end position="270"/>
    </location>
</feature>
<evidence type="ECO:0000256" key="1">
    <source>
        <dbReference type="SAM" id="MobiDB-lite"/>
    </source>
</evidence>
<evidence type="ECO:0000313" key="2">
    <source>
        <dbReference type="EMBL" id="GAA2431440.1"/>
    </source>
</evidence>
<dbReference type="InterPro" id="IPR006764">
    <property type="entry name" value="SAM_dep_MeTrfase_SAV2177_type"/>
</dbReference>
<dbReference type="EMBL" id="BAAASZ010000010">
    <property type="protein sequence ID" value="GAA2431440.1"/>
    <property type="molecule type" value="Genomic_DNA"/>
</dbReference>
<gene>
    <name evidence="2" type="ORF">GCM10010405_12920</name>
</gene>
<dbReference type="GO" id="GO:0032259">
    <property type="term" value="P:methylation"/>
    <property type="evidence" value="ECO:0007669"/>
    <property type="project" value="UniProtKB-KW"/>
</dbReference>
<dbReference type="Proteomes" id="UP001501638">
    <property type="component" value="Unassembled WGS sequence"/>
</dbReference>
<evidence type="ECO:0000313" key="3">
    <source>
        <dbReference type="Proteomes" id="UP001501638"/>
    </source>
</evidence>
<proteinExistence type="predicted"/>
<dbReference type="PIRSF" id="PIRSF017393">
    <property type="entry name" value="MTase_SAV2177"/>
    <property type="match status" value="1"/>
</dbReference>
<dbReference type="SUPFAM" id="SSF53335">
    <property type="entry name" value="S-adenosyl-L-methionine-dependent methyltransferases"/>
    <property type="match status" value="1"/>
</dbReference>
<dbReference type="RefSeq" id="WP_344321128.1">
    <property type="nucleotide sequence ID" value="NZ_BAAASZ010000010.1"/>
</dbReference>
<dbReference type="GO" id="GO:0008168">
    <property type="term" value="F:methyltransferase activity"/>
    <property type="evidence" value="ECO:0007669"/>
    <property type="project" value="UniProtKB-KW"/>
</dbReference>
<dbReference type="InterPro" id="IPR029063">
    <property type="entry name" value="SAM-dependent_MTases_sf"/>
</dbReference>